<dbReference type="PANTHER" id="PTHR35535:SF2">
    <property type="entry name" value="DUF306 DOMAIN-CONTAINING PROTEIN"/>
    <property type="match status" value="1"/>
</dbReference>
<feature type="domain" description="DUF306" evidence="2">
    <location>
        <begin position="93"/>
        <end position="197"/>
    </location>
</feature>
<feature type="transmembrane region" description="Helical" evidence="1">
    <location>
        <begin position="32"/>
        <end position="56"/>
    </location>
</feature>
<organism evidence="3 4">
    <name type="scientific">Mycobacterium attenuatum</name>
    <dbReference type="NCBI Taxonomy" id="2341086"/>
    <lineage>
        <taxon>Bacteria</taxon>
        <taxon>Bacillati</taxon>
        <taxon>Actinomycetota</taxon>
        <taxon>Actinomycetes</taxon>
        <taxon>Mycobacteriales</taxon>
        <taxon>Mycobacteriaceae</taxon>
        <taxon>Mycobacterium</taxon>
    </lineage>
</organism>
<reference evidence="3 4" key="1">
    <citation type="submission" date="2018-09" db="EMBL/GenBank/DDBJ databases">
        <authorList>
            <person name="Tagini F."/>
        </authorList>
    </citation>
    <scope>NUCLEOTIDE SEQUENCE [LARGE SCALE GENOMIC DNA]</scope>
    <source>
        <strain evidence="3 4">MK136</strain>
    </source>
</reference>
<dbReference type="RefSeq" id="WP_136625831.1">
    <property type="nucleotide sequence ID" value="NZ_UPHP01000040.1"/>
</dbReference>
<evidence type="ECO:0000313" key="3">
    <source>
        <dbReference type="EMBL" id="VBA37130.1"/>
    </source>
</evidence>
<dbReference type="Pfam" id="PF03724">
    <property type="entry name" value="META"/>
    <property type="match status" value="1"/>
</dbReference>
<dbReference type="Proteomes" id="UP000273307">
    <property type="component" value="Unassembled WGS sequence"/>
</dbReference>
<evidence type="ECO:0000313" key="4">
    <source>
        <dbReference type="Proteomes" id="UP000273307"/>
    </source>
</evidence>
<keyword evidence="1" id="KW-0472">Membrane</keyword>
<dbReference type="EMBL" id="UPHP01000040">
    <property type="protein sequence ID" value="VBA37130.1"/>
    <property type="molecule type" value="Genomic_DNA"/>
</dbReference>
<dbReference type="InterPro" id="IPR053147">
    <property type="entry name" value="Hsp_HslJ-like"/>
</dbReference>
<dbReference type="OrthoDB" id="507754at2"/>
<dbReference type="Gene3D" id="2.40.128.270">
    <property type="match status" value="1"/>
</dbReference>
<evidence type="ECO:0000259" key="2">
    <source>
        <dbReference type="Pfam" id="PF03724"/>
    </source>
</evidence>
<keyword evidence="1" id="KW-0812">Transmembrane</keyword>
<dbReference type="PANTHER" id="PTHR35535">
    <property type="entry name" value="HEAT SHOCK PROTEIN HSLJ"/>
    <property type="match status" value="1"/>
</dbReference>
<dbReference type="InterPro" id="IPR038670">
    <property type="entry name" value="HslJ-like_sf"/>
</dbReference>
<evidence type="ECO:0000256" key="1">
    <source>
        <dbReference type="SAM" id="Phobius"/>
    </source>
</evidence>
<gene>
    <name evidence="3" type="ORF">LAUMK136_01762</name>
</gene>
<dbReference type="InterPro" id="IPR005184">
    <property type="entry name" value="DUF306_Meta_HslJ"/>
</dbReference>
<accession>A0A498PZJ3</accession>
<keyword evidence="4" id="KW-1185">Reference proteome</keyword>
<keyword evidence="1" id="KW-1133">Transmembrane helix</keyword>
<protein>
    <recommendedName>
        <fullName evidence="2">DUF306 domain-containing protein</fullName>
    </recommendedName>
</protein>
<name>A0A498PZJ3_9MYCO</name>
<sequence length="200" mass="20859">MAAPMTGAYLVDGRSEHLVAAFSRRSMAGQVLFMRLVAGAAAALVVALSCTIPAAADIYREVGCIPASASCTESAQARRLDTVPLDEPAVPNVVGTTWRFVEVLGAATPPTIAATLELWSDGEAVGFSGCNHFSGRYTSDGAILTLSDLSYTKMLCATGVMKVEIGVQAALDRTRSVSGRPAELYLLASDGTTLARLMAQ</sequence>
<proteinExistence type="predicted"/>
<dbReference type="AlphaFoldDB" id="A0A498PZJ3"/>